<organism evidence="1 2">
    <name type="scientific">Ficus carica</name>
    <name type="common">Common fig</name>
    <dbReference type="NCBI Taxonomy" id="3494"/>
    <lineage>
        <taxon>Eukaryota</taxon>
        <taxon>Viridiplantae</taxon>
        <taxon>Streptophyta</taxon>
        <taxon>Embryophyta</taxon>
        <taxon>Tracheophyta</taxon>
        <taxon>Spermatophyta</taxon>
        <taxon>Magnoliopsida</taxon>
        <taxon>eudicotyledons</taxon>
        <taxon>Gunneridae</taxon>
        <taxon>Pentapetalae</taxon>
        <taxon>rosids</taxon>
        <taxon>fabids</taxon>
        <taxon>Rosales</taxon>
        <taxon>Moraceae</taxon>
        <taxon>Ficeae</taxon>
        <taxon>Ficus</taxon>
    </lineage>
</organism>
<evidence type="ECO:0000313" key="2">
    <source>
        <dbReference type="Proteomes" id="UP001187192"/>
    </source>
</evidence>
<dbReference type="AlphaFoldDB" id="A0AA88J269"/>
<protein>
    <submittedName>
        <fullName evidence="1">Uncharacterized protein</fullName>
    </submittedName>
</protein>
<sequence length="85" mass="9843">MWRVESGEALHCEVYVVGEREPAVVRVEETRPGRGLCTPSASVREDRWSPRGWAARSRRHLERIELRGSAWLSGWDIWASFLGFF</sequence>
<name>A0AA88J269_FICCA</name>
<proteinExistence type="predicted"/>
<gene>
    <name evidence="1" type="ORF">TIFTF001_032251</name>
</gene>
<keyword evidence="2" id="KW-1185">Reference proteome</keyword>
<dbReference type="EMBL" id="BTGU01000144">
    <property type="protein sequence ID" value="GMN63168.1"/>
    <property type="molecule type" value="Genomic_DNA"/>
</dbReference>
<dbReference type="Proteomes" id="UP001187192">
    <property type="component" value="Unassembled WGS sequence"/>
</dbReference>
<comment type="caution">
    <text evidence="1">The sequence shown here is derived from an EMBL/GenBank/DDBJ whole genome shotgun (WGS) entry which is preliminary data.</text>
</comment>
<evidence type="ECO:0000313" key="1">
    <source>
        <dbReference type="EMBL" id="GMN63168.1"/>
    </source>
</evidence>
<reference evidence="1" key="1">
    <citation type="submission" date="2023-07" db="EMBL/GenBank/DDBJ databases">
        <title>draft genome sequence of fig (Ficus carica).</title>
        <authorList>
            <person name="Takahashi T."/>
            <person name="Nishimura K."/>
        </authorList>
    </citation>
    <scope>NUCLEOTIDE SEQUENCE</scope>
</reference>
<accession>A0AA88J269</accession>